<keyword evidence="7 12" id="KW-0798">TonB box</keyword>
<keyword evidence="17" id="KW-1185">Reference proteome</keyword>
<evidence type="ECO:0000256" key="1">
    <source>
        <dbReference type="ARBA" id="ARBA00004571"/>
    </source>
</evidence>
<dbReference type="CDD" id="cd01347">
    <property type="entry name" value="ligand_gated_channel"/>
    <property type="match status" value="1"/>
</dbReference>
<dbReference type="GO" id="GO:0006811">
    <property type="term" value="P:monoatomic ion transport"/>
    <property type="evidence" value="ECO:0007669"/>
    <property type="project" value="UniProtKB-KW"/>
</dbReference>
<keyword evidence="4 10" id="KW-0812">Transmembrane</keyword>
<gene>
    <name evidence="15" type="ORF">A9D14_15295</name>
    <name evidence="16" type="ORF">H4O24_19540</name>
</gene>
<organism evidence="15 17">
    <name type="scientific">Croceicoccus marinus</name>
    <dbReference type="NCBI Taxonomy" id="450378"/>
    <lineage>
        <taxon>Bacteria</taxon>
        <taxon>Pseudomonadati</taxon>
        <taxon>Pseudomonadota</taxon>
        <taxon>Alphaproteobacteria</taxon>
        <taxon>Sphingomonadales</taxon>
        <taxon>Erythrobacteraceae</taxon>
        <taxon>Croceicoccus</taxon>
    </lineage>
</organism>
<protein>
    <submittedName>
        <fullName evidence="15">TonB-dependent receptor</fullName>
    </submittedName>
</protein>
<dbReference type="PROSITE" id="PS51257">
    <property type="entry name" value="PROKAR_LIPOPROTEIN"/>
    <property type="match status" value="1"/>
</dbReference>
<evidence type="ECO:0000256" key="4">
    <source>
        <dbReference type="ARBA" id="ARBA00022692"/>
    </source>
</evidence>
<feature type="domain" description="TonB-dependent receptor-like beta-barrel" evidence="13">
    <location>
        <begin position="197"/>
        <end position="613"/>
    </location>
</feature>
<evidence type="ECO:0000256" key="3">
    <source>
        <dbReference type="ARBA" id="ARBA00022452"/>
    </source>
</evidence>
<dbReference type="PROSITE" id="PS52016">
    <property type="entry name" value="TONB_DEPENDENT_REC_3"/>
    <property type="match status" value="1"/>
</dbReference>
<evidence type="ECO:0000256" key="6">
    <source>
        <dbReference type="ARBA" id="ARBA00023065"/>
    </source>
</evidence>
<dbReference type="Pfam" id="PF00593">
    <property type="entry name" value="TonB_dep_Rec_b-barrel"/>
    <property type="match status" value="1"/>
</dbReference>
<dbReference type="RefSeq" id="WP_066849835.1">
    <property type="nucleotide sequence ID" value="NZ_CP019603.1"/>
</dbReference>
<evidence type="ECO:0000313" key="15">
    <source>
        <dbReference type="EMBL" id="ARU17734.1"/>
    </source>
</evidence>
<dbReference type="AlphaFoldDB" id="A0A1Z1FG10"/>
<dbReference type="GO" id="GO:0015889">
    <property type="term" value="P:cobalamin transport"/>
    <property type="evidence" value="ECO:0007669"/>
    <property type="project" value="TreeGrafter"/>
</dbReference>
<name>A0A1Z1FG10_9SPHN</name>
<keyword evidence="5" id="KW-0732">Signal</keyword>
<comment type="subcellular location">
    <subcellularLocation>
        <location evidence="1 10">Cell outer membrane</location>
        <topology evidence="1 10">Multi-pass membrane protein</topology>
    </subcellularLocation>
</comment>
<dbReference type="GO" id="GO:0009279">
    <property type="term" value="C:cell outer membrane"/>
    <property type="evidence" value="ECO:0007669"/>
    <property type="project" value="UniProtKB-SubCell"/>
</dbReference>
<dbReference type="InterPro" id="IPR037066">
    <property type="entry name" value="Plug_dom_sf"/>
</dbReference>
<keyword evidence="15" id="KW-0614">Plasmid</keyword>
<keyword evidence="3 10" id="KW-1134">Transmembrane beta strand</keyword>
<dbReference type="InterPro" id="IPR010917">
    <property type="entry name" value="TonB_rcpt_CS"/>
</dbReference>
<dbReference type="SUPFAM" id="SSF56935">
    <property type="entry name" value="Porins"/>
    <property type="match status" value="1"/>
</dbReference>
<evidence type="ECO:0000256" key="12">
    <source>
        <dbReference type="RuleBase" id="RU003357"/>
    </source>
</evidence>
<accession>A0A1Z1FG10</accession>
<keyword evidence="15" id="KW-0675">Receptor</keyword>
<dbReference type="InterPro" id="IPR036942">
    <property type="entry name" value="Beta-barrel_TonB_sf"/>
</dbReference>
<proteinExistence type="inferred from homology"/>
<dbReference type="PANTHER" id="PTHR30069">
    <property type="entry name" value="TONB-DEPENDENT OUTER MEMBRANE RECEPTOR"/>
    <property type="match status" value="1"/>
</dbReference>
<evidence type="ECO:0000256" key="7">
    <source>
        <dbReference type="ARBA" id="ARBA00023077"/>
    </source>
</evidence>
<evidence type="ECO:0000259" key="13">
    <source>
        <dbReference type="Pfam" id="PF00593"/>
    </source>
</evidence>
<evidence type="ECO:0000256" key="11">
    <source>
        <dbReference type="PROSITE-ProRule" id="PRU10144"/>
    </source>
</evidence>
<geneLocation type="plasmid" evidence="17">
    <name>pcme4a9i</name>
</geneLocation>
<evidence type="ECO:0000256" key="8">
    <source>
        <dbReference type="ARBA" id="ARBA00023136"/>
    </source>
</evidence>
<reference evidence="15 17" key="1">
    <citation type="submission" date="2017-01" db="EMBL/GenBank/DDBJ databases">
        <title>Complete genome sequence of esterase-producing bacterium Croceicoccus marinus E4A9.</title>
        <authorList>
            <person name="Wu Y.-H."/>
            <person name="Cheng H."/>
            <person name="Xu L."/>
            <person name="Huo Y.-Y."/>
            <person name="Wang C.-S."/>
            <person name="Xu X.-W."/>
        </authorList>
    </citation>
    <scope>NUCLEOTIDE SEQUENCE [LARGE SCALE GENOMIC DNA]</scope>
    <source>
        <strain evidence="15 17">E4A9</strain>
        <plasmid evidence="15">pCME4A9I</plasmid>
        <plasmid evidence="17">Plasmid pcme4a9i</plasmid>
    </source>
</reference>
<evidence type="ECO:0000256" key="10">
    <source>
        <dbReference type="PROSITE-ProRule" id="PRU01360"/>
    </source>
</evidence>
<feature type="domain" description="TonB-dependent receptor plug" evidence="14">
    <location>
        <begin position="44"/>
        <end position="150"/>
    </location>
</feature>
<dbReference type="EMBL" id="CP060053">
    <property type="protein sequence ID" value="QNE07200.1"/>
    <property type="molecule type" value="Genomic_DNA"/>
</dbReference>
<dbReference type="PROSITE" id="PS01156">
    <property type="entry name" value="TONB_DEPENDENT_REC_2"/>
    <property type="match status" value="1"/>
</dbReference>
<keyword evidence="9 10" id="KW-0998">Cell outer membrane</keyword>
<dbReference type="STRING" id="450378.GCA_001661675_03074"/>
<feature type="short sequence motif" description="TonB C-terminal box" evidence="11">
    <location>
        <begin position="622"/>
        <end position="639"/>
    </location>
</feature>
<dbReference type="Gene3D" id="2.170.130.10">
    <property type="entry name" value="TonB-dependent receptor, plug domain"/>
    <property type="match status" value="1"/>
</dbReference>
<dbReference type="KEGG" id="cman:A9D14_15295"/>
<dbReference type="EMBL" id="CP019603">
    <property type="protein sequence ID" value="ARU17734.1"/>
    <property type="molecule type" value="Genomic_DNA"/>
</dbReference>
<dbReference type="PANTHER" id="PTHR30069:SF53">
    <property type="entry name" value="COLICIN I RECEPTOR-RELATED"/>
    <property type="match status" value="1"/>
</dbReference>
<evidence type="ECO:0000313" key="18">
    <source>
        <dbReference type="Proteomes" id="UP000515297"/>
    </source>
</evidence>
<keyword evidence="6" id="KW-0406">Ion transport</keyword>
<dbReference type="Proteomes" id="UP000515297">
    <property type="component" value="Plasmid plas1"/>
</dbReference>
<dbReference type="OrthoDB" id="9796221at2"/>
<dbReference type="InterPro" id="IPR000531">
    <property type="entry name" value="Beta-barrel_TonB"/>
</dbReference>
<dbReference type="Proteomes" id="UP000195807">
    <property type="component" value="Plasmid pCME4A9I"/>
</dbReference>
<sequence length="639" mass="68769">MPEFKYAFLPALVIGCSLYTVAEANDAAGEIVVSALRTPVDSDRVSSSVTILDLEEIETEQPVAVTDILVRTPGISMSRNGGYGAATSLRIRGADAGQSVLVIDGMRLSDASTTDGGADFGNLFADDIERIEILRGPQSILWGSHAIGGVVNVVTASPSDPLEGRLTLEGGSRNTLNARAGVGGSGKAIDWRIAGSTFTTDGISARSNGTERDGYRRQSASGTLTARIASVLSLNLRGYYADGRNDFDGFAGDSRAYGLTQAWTAYAGVNAALLDGRFTNRLAVMESRTDRDNFDPDRSVRSQTFDAQGRGRRYEYQGGFALSDAVQFAFGGEREEQRMRTASPGNNTLPFTTTRAEADIDSVYVHARVSPTAGMTLEGGVRHDDHSRFGGNTVFSAGGSFVPWDGGTILRARYSEGFKAPSLYQLFTQYGSADLQPEHAKGWEAGVEQYLLDRRVSLSATYFERDSDNLIDFAYCPTTGTLPGECYIPGTGVERFGYYANIDESRARGVELAGSAQFGGWFARGNFSWIDAEDRSAGTTYGQQLPRVPRYLANGSFGYEAEDGYSASIALRYSGESRDRAGGVMLDDYLLTDLRAEVPVGAELSLYGRVENLFDSDYATANGYGTLGRSAYVGARARF</sequence>
<dbReference type="Gene3D" id="2.40.170.20">
    <property type="entry name" value="TonB-dependent receptor, beta-barrel domain"/>
    <property type="match status" value="1"/>
</dbReference>
<evidence type="ECO:0000256" key="2">
    <source>
        <dbReference type="ARBA" id="ARBA00022448"/>
    </source>
</evidence>
<dbReference type="Pfam" id="PF07715">
    <property type="entry name" value="Plug"/>
    <property type="match status" value="1"/>
</dbReference>
<evidence type="ECO:0000313" key="17">
    <source>
        <dbReference type="Proteomes" id="UP000195807"/>
    </source>
</evidence>
<comment type="similarity">
    <text evidence="10 12">Belongs to the TonB-dependent receptor family.</text>
</comment>
<evidence type="ECO:0000256" key="5">
    <source>
        <dbReference type="ARBA" id="ARBA00022729"/>
    </source>
</evidence>
<dbReference type="InterPro" id="IPR039426">
    <property type="entry name" value="TonB-dep_rcpt-like"/>
</dbReference>
<evidence type="ECO:0000256" key="9">
    <source>
        <dbReference type="ARBA" id="ARBA00023237"/>
    </source>
</evidence>
<geneLocation type="plasmid" evidence="16 18">
    <name>plas1</name>
</geneLocation>
<reference evidence="16 18" key="2">
    <citation type="submission" date="2020-08" db="EMBL/GenBank/DDBJ databases">
        <authorList>
            <person name="Liu G."/>
            <person name="Sun C."/>
        </authorList>
    </citation>
    <scope>NUCLEOTIDE SEQUENCE [LARGE SCALE GENOMIC DNA]</scope>
    <source>
        <strain evidence="16 18">OT19</strain>
        <plasmid evidence="16 18">plas1</plasmid>
    </source>
</reference>
<evidence type="ECO:0000313" key="16">
    <source>
        <dbReference type="EMBL" id="QNE07200.1"/>
    </source>
</evidence>
<geneLocation type="plasmid" evidence="15">
    <name>pCME4A9I</name>
</geneLocation>
<dbReference type="InterPro" id="IPR012910">
    <property type="entry name" value="Plug_dom"/>
</dbReference>
<evidence type="ECO:0000259" key="14">
    <source>
        <dbReference type="Pfam" id="PF07715"/>
    </source>
</evidence>
<keyword evidence="2 10" id="KW-0813">Transport</keyword>
<keyword evidence="8 10" id="KW-0472">Membrane</keyword>